<evidence type="ECO:0000313" key="5">
    <source>
        <dbReference type="EMBL" id="EPR33323.1"/>
    </source>
</evidence>
<dbReference type="SUPFAM" id="SSF51306">
    <property type="entry name" value="LexA/Signal peptidase"/>
    <property type="match status" value="1"/>
</dbReference>
<organism evidence="5 6">
    <name type="scientific">Alkalidesulfovibrio alkalitolerans DSM 16529</name>
    <dbReference type="NCBI Taxonomy" id="1121439"/>
    <lineage>
        <taxon>Bacteria</taxon>
        <taxon>Pseudomonadati</taxon>
        <taxon>Thermodesulfobacteriota</taxon>
        <taxon>Desulfovibrionia</taxon>
        <taxon>Desulfovibrionales</taxon>
        <taxon>Desulfovibrionaceae</taxon>
        <taxon>Alkalidesulfovibrio</taxon>
    </lineage>
</organism>
<dbReference type="STRING" id="1121439.dsat_2922"/>
<keyword evidence="3" id="KW-0804">Transcription</keyword>
<reference evidence="5 6" key="1">
    <citation type="journal article" date="2013" name="Genome Announc.">
        <title>Draft genome sequences for three mercury-methylating, sulfate-reducing bacteria.</title>
        <authorList>
            <person name="Brown S.D."/>
            <person name="Hurt R.A.Jr."/>
            <person name="Gilmour C.C."/>
            <person name="Elias D.A."/>
        </authorList>
    </citation>
    <scope>NUCLEOTIDE SEQUENCE [LARGE SCALE GENOMIC DNA]</scope>
    <source>
        <strain evidence="5 6">DSM 16529</strain>
    </source>
</reference>
<dbReference type="GO" id="GO:0003677">
    <property type="term" value="F:DNA binding"/>
    <property type="evidence" value="ECO:0007669"/>
    <property type="project" value="UniProtKB-KW"/>
</dbReference>
<evidence type="ECO:0000313" key="6">
    <source>
        <dbReference type="Proteomes" id="UP000014975"/>
    </source>
</evidence>
<dbReference type="SMART" id="SM00530">
    <property type="entry name" value="HTH_XRE"/>
    <property type="match status" value="1"/>
</dbReference>
<keyword evidence="1" id="KW-0805">Transcription regulation</keyword>
<dbReference type="Gene3D" id="1.10.260.40">
    <property type="entry name" value="lambda repressor-like DNA-binding domains"/>
    <property type="match status" value="1"/>
</dbReference>
<dbReference type="OrthoDB" id="1524186at2"/>
<dbReference type="Pfam" id="PF00717">
    <property type="entry name" value="Peptidase_S24"/>
    <property type="match status" value="1"/>
</dbReference>
<keyword evidence="6" id="KW-1185">Reference proteome</keyword>
<evidence type="ECO:0000256" key="2">
    <source>
        <dbReference type="ARBA" id="ARBA00023125"/>
    </source>
</evidence>
<dbReference type="PROSITE" id="PS50943">
    <property type="entry name" value="HTH_CROC1"/>
    <property type="match status" value="1"/>
</dbReference>
<dbReference type="EMBL" id="ATHI01000023">
    <property type="protein sequence ID" value="EPR33323.1"/>
    <property type="molecule type" value="Genomic_DNA"/>
</dbReference>
<dbReference type="CDD" id="cd00093">
    <property type="entry name" value="HTH_XRE"/>
    <property type="match status" value="1"/>
</dbReference>
<evidence type="ECO:0000256" key="1">
    <source>
        <dbReference type="ARBA" id="ARBA00023015"/>
    </source>
</evidence>
<dbReference type="AlphaFoldDB" id="S7ULU9"/>
<name>S7ULU9_9BACT</name>
<protein>
    <submittedName>
        <fullName evidence="5">Putative phage repressor</fullName>
    </submittedName>
</protein>
<evidence type="ECO:0000256" key="3">
    <source>
        <dbReference type="ARBA" id="ARBA00023163"/>
    </source>
</evidence>
<dbReference type="eggNOG" id="COG2932">
    <property type="taxonomic scope" value="Bacteria"/>
</dbReference>
<dbReference type="Gene3D" id="2.10.109.10">
    <property type="entry name" value="Umud Fragment, subunit A"/>
    <property type="match status" value="1"/>
</dbReference>
<dbReference type="InterPro" id="IPR010982">
    <property type="entry name" value="Lambda_DNA-bd_dom_sf"/>
</dbReference>
<evidence type="ECO:0000259" key="4">
    <source>
        <dbReference type="PROSITE" id="PS50943"/>
    </source>
</evidence>
<feature type="domain" description="HTH cro/C1-type" evidence="4">
    <location>
        <begin position="13"/>
        <end position="67"/>
    </location>
</feature>
<dbReference type="PANTHER" id="PTHR40661:SF3">
    <property type="entry name" value="FELS-1 PROPHAGE TRANSCRIPTIONAL REGULATOR"/>
    <property type="match status" value="1"/>
</dbReference>
<gene>
    <name evidence="5" type="ORF">dsat_2922</name>
</gene>
<dbReference type="InterPro" id="IPR015927">
    <property type="entry name" value="Peptidase_S24_S26A/B/C"/>
</dbReference>
<dbReference type="InterPro" id="IPR039418">
    <property type="entry name" value="LexA-like"/>
</dbReference>
<sequence length="226" mass="24698">MREDFDAALGGRIRQILEESGLSRPQFCAAAGVARSTLANYLAGKRTPDAAFLIRVARRFGVSPEWLLLGEMPAYRNGFTRQTPLPGCEVVQVPAVSPEAGGHFDDIETLLRGAQASFCFNFAWLARQGAVESMFVTTVAGDDMEPLLHSGDLLLVDSSRHSPRPGQLFVLALGGGLVARRIDACVDKLYLRSENPAYPRVEIPIDKTDRLKVLGRVIWAGKCFLP</sequence>
<dbReference type="PATRIC" id="fig|1121439.3.peg.1535"/>
<comment type="caution">
    <text evidence="5">The sequence shown here is derived from an EMBL/GenBank/DDBJ whole genome shotgun (WGS) entry which is preliminary data.</text>
</comment>
<dbReference type="CDD" id="cd06529">
    <property type="entry name" value="S24_LexA-like"/>
    <property type="match status" value="1"/>
</dbReference>
<dbReference type="InterPro" id="IPR036286">
    <property type="entry name" value="LexA/Signal_pep-like_sf"/>
</dbReference>
<dbReference type="RefSeq" id="WP_020887318.1">
    <property type="nucleotide sequence ID" value="NZ_ATHI01000023.1"/>
</dbReference>
<dbReference type="SUPFAM" id="SSF47413">
    <property type="entry name" value="lambda repressor-like DNA-binding domains"/>
    <property type="match status" value="1"/>
</dbReference>
<dbReference type="InterPro" id="IPR001387">
    <property type="entry name" value="Cro/C1-type_HTH"/>
</dbReference>
<accession>S7ULU9</accession>
<dbReference type="PANTHER" id="PTHR40661">
    <property type="match status" value="1"/>
</dbReference>
<dbReference type="Pfam" id="PF01381">
    <property type="entry name" value="HTH_3"/>
    <property type="match status" value="1"/>
</dbReference>
<keyword evidence="2" id="KW-0238">DNA-binding</keyword>
<proteinExistence type="predicted"/>
<dbReference type="Proteomes" id="UP000014975">
    <property type="component" value="Unassembled WGS sequence"/>
</dbReference>